<evidence type="ECO:0000259" key="4">
    <source>
        <dbReference type="Pfam" id="PF00155"/>
    </source>
</evidence>
<dbReference type="InterPro" id="IPR004839">
    <property type="entry name" value="Aminotransferase_I/II_large"/>
</dbReference>
<dbReference type="InterPro" id="IPR015422">
    <property type="entry name" value="PyrdxlP-dep_Trfase_small"/>
</dbReference>
<gene>
    <name evidence="5" type="ordered locus">Ethha_1729</name>
</gene>
<dbReference type="InterPro" id="IPR050881">
    <property type="entry name" value="LL-DAP_aminotransferase"/>
</dbReference>
<dbReference type="NCBIfam" id="NF005977">
    <property type="entry name" value="PRK08068.1"/>
    <property type="match status" value="1"/>
</dbReference>
<dbReference type="STRING" id="663278.Ethha_1729"/>
<comment type="cofactor">
    <cofactor evidence="1">
        <name>pyridoxal 5'-phosphate</name>
        <dbReference type="ChEBI" id="CHEBI:597326"/>
    </cofactor>
</comment>
<dbReference type="Proteomes" id="UP000001551">
    <property type="component" value="Chromosome"/>
</dbReference>
<dbReference type="EMBL" id="CP002400">
    <property type="protein sequence ID" value="ADU27256.1"/>
    <property type="molecule type" value="Genomic_DNA"/>
</dbReference>
<evidence type="ECO:0000313" key="6">
    <source>
        <dbReference type="Proteomes" id="UP000001551"/>
    </source>
</evidence>
<sequence>MNFEFSNFYKRLPFQFFGALQNKVAAYQSNGIDIIDLSIGNPDLPTPGHIVQRLKESTDDPDNHRYQPFTGKPSTLEAVAAFYRREYGVELDPQTEVAIFQGSCIGILAIPKVLLNPGDFLLTTDPCYPAYHTAAVFAGASHYRIPVYEKDGFLPNYTAVPQNVLQKIRLLMLNYPNNPTGAVATRDFFARTLDFAAQNRMLVVNDFAYGAFGFDGRKPLSLLQTPGGKEYAVEIYTASKTWNMAGWRFGFAVGNASVIGALKEYHTHAYSAIFGAVQDAAAVAMLGPQDFVGALVSTYERRRDLLMDGLRAIGWDAAAPAGTFYVWLKVPEGYDSVSFSDLLLEKAHVAVAPGEGFGRQGRQYVRIGLTNCEERLLEAISRIAQVGIFGSTEPIAGRGRADGRN</sequence>
<evidence type="ECO:0000256" key="2">
    <source>
        <dbReference type="ARBA" id="ARBA00022576"/>
    </source>
</evidence>
<dbReference type="GO" id="GO:0030170">
    <property type="term" value="F:pyridoxal phosphate binding"/>
    <property type="evidence" value="ECO:0007669"/>
    <property type="project" value="InterPro"/>
</dbReference>
<dbReference type="GO" id="GO:0008483">
    <property type="term" value="F:transaminase activity"/>
    <property type="evidence" value="ECO:0007669"/>
    <property type="project" value="UniProtKB-KW"/>
</dbReference>
<dbReference type="CDD" id="cd00609">
    <property type="entry name" value="AAT_like"/>
    <property type="match status" value="1"/>
</dbReference>
<keyword evidence="6" id="KW-1185">Reference proteome</keyword>
<accession>E6U997</accession>
<protein>
    <submittedName>
        <fullName evidence="5">Aminotransferase class I and II</fullName>
    </submittedName>
</protein>
<dbReference type="InterPro" id="IPR015424">
    <property type="entry name" value="PyrdxlP-dep_Trfase"/>
</dbReference>
<dbReference type="KEGG" id="eha:Ethha_1729"/>
<keyword evidence="3 5" id="KW-0808">Transferase</keyword>
<dbReference type="AlphaFoldDB" id="E6U997"/>
<reference evidence="5 6" key="1">
    <citation type="submission" date="2010-12" db="EMBL/GenBank/DDBJ databases">
        <title>Complete sequence of Ethanoligenens harbinense YUAN-3.</title>
        <authorList>
            <person name="Lucas S."/>
            <person name="Copeland A."/>
            <person name="Lapidus A."/>
            <person name="Cheng J.-F."/>
            <person name="Bruce D."/>
            <person name="Goodwin L."/>
            <person name="Pitluck S."/>
            <person name="Chertkov O."/>
            <person name="Misra M."/>
            <person name="Detter J.C."/>
            <person name="Han C."/>
            <person name="Tapia R."/>
            <person name="Land M."/>
            <person name="Hauser L."/>
            <person name="Jeffries C."/>
            <person name="Kyrpides N."/>
            <person name="Ivanova N."/>
            <person name="Mikhailova N."/>
            <person name="Wang A."/>
            <person name="Mouttaki H."/>
            <person name="He Z."/>
            <person name="Zhou J."/>
            <person name="Hemme C.L."/>
            <person name="Woyke T."/>
        </authorList>
    </citation>
    <scope>NUCLEOTIDE SEQUENCE [LARGE SCALE GENOMIC DNA]</scope>
    <source>
        <strain evidence="6">DSM 18485 / JCM 12961 / CGMCC 1.5033 / YUAN-3</strain>
    </source>
</reference>
<name>E6U997_ETHHY</name>
<organism evidence="5 6">
    <name type="scientific">Ethanoligenens harbinense (strain DSM 18485 / JCM 12961 / CGMCC 1.5033 / YUAN-3)</name>
    <dbReference type="NCBI Taxonomy" id="663278"/>
    <lineage>
        <taxon>Bacteria</taxon>
        <taxon>Bacillati</taxon>
        <taxon>Bacillota</taxon>
        <taxon>Clostridia</taxon>
        <taxon>Eubacteriales</taxon>
        <taxon>Oscillospiraceae</taxon>
        <taxon>Ethanoligenens</taxon>
    </lineage>
</organism>
<dbReference type="HOGENOM" id="CLU_017584_4_5_9"/>
<dbReference type="Gene3D" id="3.90.1150.10">
    <property type="entry name" value="Aspartate Aminotransferase, domain 1"/>
    <property type="match status" value="1"/>
</dbReference>
<dbReference type="PANTHER" id="PTHR42832">
    <property type="entry name" value="AMINO ACID AMINOTRANSFERASE"/>
    <property type="match status" value="1"/>
</dbReference>
<dbReference type="InterPro" id="IPR015421">
    <property type="entry name" value="PyrdxlP-dep_Trfase_major"/>
</dbReference>
<dbReference type="SUPFAM" id="SSF53383">
    <property type="entry name" value="PLP-dependent transferases"/>
    <property type="match status" value="1"/>
</dbReference>
<dbReference type="Pfam" id="PF00155">
    <property type="entry name" value="Aminotran_1_2"/>
    <property type="match status" value="1"/>
</dbReference>
<dbReference type="Gene3D" id="3.40.640.10">
    <property type="entry name" value="Type I PLP-dependent aspartate aminotransferase-like (Major domain)"/>
    <property type="match status" value="1"/>
</dbReference>
<keyword evidence="2 5" id="KW-0032">Aminotransferase</keyword>
<evidence type="ECO:0000256" key="1">
    <source>
        <dbReference type="ARBA" id="ARBA00001933"/>
    </source>
</evidence>
<dbReference type="PANTHER" id="PTHR42832:SF3">
    <property type="entry name" value="L-GLUTAMINE--4-(METHYLSULFANYL)-2-OXOBUTANOATE AMINOTRANSFERASE"/>
    <property type="match status" value="1"/>
</dbReference>
<evidence type="ECO:0000256" key="3">
    <source>
        <dbReference type="ARBA" id="ARBA00022679"/>
    </source>
</evidence>
<dbReference type="eggNOG" id="COG0436">
    <property type="taxonomic scope" value="Bacteria"/>
</dbReference>
<proteinExistence type="predicted"/>
<feature type="domain" description="Aminotransferase class I/classII large" evidence="4">
    <location>
        <begin position="33"/>
        <end position="382"/>
    </location>
</feature>
<evidence type="ECO:0000313" key="5">
    <source>
        <dbReference type="EMBL" id="ADU27256.1"/>
    </source>
</evidence>